<accession>D3B1A0</accession>
<keyword evidence="1" id="KW-0472">Membrane</keyword>
<proteinExistence type="predicted"/>
<evidence type="ECO:0000256" key="1">
    <source>
        <dbReference type="SAM" id="Phobius"/>
    </source>
</evidence>
<dbReference type="RefSeq" id="XP_020437184.1">
    <property type="nucleotide sequence ID" value="XM_020573067.1"/>
</dbReference>
<keyword evidence="1" id="KW-0812">Transmembrane</keyword>
<keyword evidence="3" id="KW-1185">Reference proteome</keyword>
<dbReference type="AlphaFoldDB" id="D3B1A0"/>
<dbReference type="GeneID" id="31357597"/>
<reference evidence="2 3" key="1">
    <citation type="journal article" date="2011" name="Genome Res.">
        <title>Phylogeny-wide analysis of social amoeba genomes highlights ancient origins for complex intercellular communication.</title>
        <authorList>
            <person name="Heidel A.J."/>
            <person name="Lawal H.M."/>
            <person name="Felder M."/>
            <person name="Schilde C."/>
            <person name="Helps N.R."/>
            <person name="Tunggal B."/>
            <person name="Rivero F."/>
            <person name="John U."/>
            <person name="Schleicher M."/>
            <person name="Eichinger L."/>
            <person name="Platzer M."/>
            <person name="Noegel A.A."/>
            <person name="Schaap P."/>
            <person name="Gloeckner G."/>
        </authorList>
    </citation>
    <scope>NUCLEOTIDE SEQUENCE [LARGE SCALE GENOMIC DNA]</scope>
    <source>
        <strain evidence="3">ATCC 26659 / Pp 5 / PN500</strain>
    </source>
</reference>
<dbReference type="Proteomes" id="UP000001396">
    <property type="component" value="Unassembled WGS sequence"/>
</dbReference>
<keyword evidence="1" id="KW-1133">Transmembrane helix</keyword>
<gene>
    <name evidence="2" type="ORF">PPL_02071</name>
</gene>
<feature type="transmembrane region" description="Helical" evidence="1">
    <location>
        <begin position="21"/>
        <end position="45"/>
    </location>
</feature>
<comment type="caution">
    <text evidence="2">The sequence shown here is derived from an EMBL/GenBank/DDBJ whole genome shotgun (WGS) entry which is preliminary data.</text>
</comment>
<dbReference type="InParanoid" id="D3B1A0"/>
<sequence>MRLMNVYIFNKTNKTTTITTHSFILIYMFICLFKTISNLLSYYIICRLSLYQIYTINLLNDGMTSIYFAFLSLVFSVNRAESPASSSASFIIKPIIQTPHPQTTQALALALTLNYHYTTTTTTSLYVHIETPKGKRTDLRRKYCDPITKQ</sequence>
<organism evidence="2 3">
    <name type="scientific">Heterostelium pallidum (strain ATCC 26659 / Pp 5 / PN500)</name>
    <name type="common">Cellular slime mold</name>
    <name type="synonym">Polysphondylium pallidum</name>
    <dbReference type="NCBI Taxonomy" id="670386"/>
    <lineage>
        <taxon>Eukaryota</taxon>
        <taxon>Amoebozoa</taxon>
        <taxon>Evosea</taxon>
        <taxon>Eumycetozoa</taxon>
        <taxon>Dictyostelia</taxon>
        <taxon>Acytosteliales</taxon>
        <taxon>Acytosteliaceae</taxon>
        <taxon>Heterostelium</taxon>
    </lineage>
</organism>
<evidence type="ECO:0000313" key="3">
    <source>
        <dbReference type="Proteomes" id="UP000001396"/>
    </source>
</evidence>
<name>D3B1A0_HETP5</name>
<protein>
    <submittedName>
        <fullName evidence="2">Uncharacterized protein</fullName>
    </submittedName>
</protein>
<evidence type="ECO:0000313" key="2">
    <source>
        <dbReference type="EMBL" id="EFA85074.1"/>
    </source>
</evidence>
<feature type="transmembrane region" description="Helical" evidence="1">
    <location>
        <begin position="51"/>
        <end position="75"/>
    </location>
</feature>
<dbReference type="EMBL" id="ADBJ01000008">
    <property type="protein sequence ID" value="EFA85074.1"/>
    <property type="molecule type" value="Genomic_DNA"/>
</dbReference>